<dbReference type="PANTHER" id="PTHR34980:SF2">
    <property type="entry name" value="INNER MEMBRANE PROTEIN YHAH-RELATED"/>
    <property type="match status" value="1"/>
</dbReference>
<keyword evidence="1" id="KW-0812">Transmembrane</keyword>
<feature type="transmembrane region" description="Helical" evidence="1">
    <location>
        <begin position="53"/>
        <end position="72"/>
    </location>
</feature>
<dbReference type="EMBL" id="FR872582">
    <property type="protein sequence ID" value="CCB90071.1"/>
    <property type="molecule type" value="Genomic_DNA"/>
</dbReference>
<evidence type="ECO:0000313" key="3">
    <source>
        <dbReference type="Proteomes" id="UP000000496"/>
    </source>
</evidence>
<reference evidence="2 3" key="2">
    <citation type="journal article" date="2011" name="Mol. Biol. Evol.">
        <title>Unity in variety--the pan-genome of the Chlamydiae.</title>
        <authorList>
            <person name="Collingro A."/>
            <person name="Tischler P."/>
            <person name="Weinmaier T."/>
            <person name="Penz T."/>
            <person name="Heinz E."/>
            <person name="Brunham R.C."/>
            <person name="Read T.D."/>
            <person name="Bavoil P.M."/>
            <person name="Sachse K."/>
            <person name="Kahane S."/>
            <person name="Friedman M.G."/>
            <person name="Rattei T."/>
            <person name="Myers G.S."/>
            <person name="Horn M."/>
        </authorList>
    </citation>
    <scope>NUCLEOTIDE SEQUENCE [LARGE SCALE GENOMIC DNA]</scope>
    <source>
        <strain evidence="3">ATCC VR-1471 / Z</strain>
    </source>
</reference>
<proteinExistence type="predicted"/>
<dbReference type="InterPro" id="IPR008523">
    <property type="entry name" value="DUF805"/>
</dbReference>
<dbReference type="STRING" id="331113.SNE_A21940"/>
<reference key="1">
    <citation type="journal article" date="2011" name="Mol. Biol. Evol.">
        <title>Unity in variety -- the pan-genome of the Chlamydiae.</title>
        <authorList>
            <person name="Collingro A."/>
            <person name="Tischler P."/>
            <person name="Weinmaier T."/>
            <person name="Penz T."/>
            <person name="Heinz E."/>
            <person name="Brunham R.C."/>
            <person name="Read T.D."/>
            <person name="Bavoil P.M."/>
            <person name="Sachse K."/>
            <person name="Kahane S."/>
            <person name="Friedman M.G."/>
            <person name="Rattei T."/>
            <person name="Myers G.S.A."/>
            <person name="Horn M."/>
        </authorList>
    </citation>
    <scope>NUCLEOTIDE SEQUENCE</scope>
    <source>
        <strain>Z</strain>
    </source>
</reference>
<dbReference type="GO" id="GO:0005886">
    <property type="term" value="C:plasma membrane"/>
    <property type="evidence" value="ECO:0007669"/>
    <property type="project" value="TreeGrafter"/>
</dbReference>
<dbReference type="Proteomes" id="UP000000496">
    <property type="component" value="Chromosome gsn.131"/>
</dbReference>
<evidence type="ECO:0000313" key="2">
    <source>
        <dbReference type="EMBL" id="CCB90071.1"/>
    </source>
</evidence>
<evidence type="ECO:0000256" key="1">
    <source>
        <dbReference type="SAM" id="Phobius"/>
    </source>
</evidence>
<keyword evidence="3" id="KW-1185">Reference proteome</keyword>
<dbReference type="PANTHER" id="PTHR34980">
    <property type="entry name" value="INNER MEMBRANE PROTEIN-RELATED-RELATED"/>
    <property type="match status" value="1"/>
</dbReference>
<keyword evidence="1" id="KW-1133">Transmembrane helix</keyword>
<dbReference type="AlphaFoldDB" id="F8L438"/>
<gene>
    <name evidence="2" type="primary">yhaI</name>
    <name evidence="2" type="ordered locus">SNE_A21940</name>
</gene>
<name>F8L438_SIMNZ</name>
<organism evidence="2 3">
    <name type="scientific">Simkania negevensis (strain ATCC VR-1471 / DSM 27360 / Z)</name>
    <dbReference type="NCBI Taxonomy" id="331113"/>
    <lineage>
        <taxon>Bacteria</taxon>
        <taxon>Pseudomonadati</taxon>
        <taxon>Chlamydiota</taxon>
        <taxon>Chlamydiia</taxon>
        <taxon>Parachlamydiales</taxon>
        <taxon>Simkaniaceae</taxon>
        <taxon>Simkania</taxon>
    </lineage>
</organism>
<dbReference type="eggNOG" id="COG3152">
    <property type="taxonomic scope" value="Bacteria"/>
</dbReference>
<dbReference type="RefSeq" id="WP_013944537.1">
    <property type="nucleotide sequence ID" value="NC_015713.1"/>
</dbReference>
<dbReference type="OrthoDB" id="9812349at2"/>
<dbReference type="Pfam" id="PF05656">
    <property type="entry name" value="DUF805"/>
    <property type="match status" value="1"/>
</dbReference>
<dbReference type="KEGG" id="sng:SNE_A21940"/>
<sequence length="119" mass="13812">MKYVWSCISKNWGNFRGRARRKEYWLFFLAMIIGSIVINFLRISPFTQMLCSLLYFFVFMIPGLAVTVRRLHDIGKSGWNILFALIPLIGPIVLLVFYCRKGQEGENRYGPSPLLSSQI</sequence>
<dbReference type="HOGENOM" id="CLU_093674_4_1_0"/>
<protein>
    <submittedName>
        <fullName evidence="2">Inner membrane protein yhaI</fullName>
    </submittedName>
</protein>
<feature type="transmembrane region" description="Helical" evidence="1">
    <location>
        <begin position="24"/>
        <end position="41"/>
    </location>
</feature>
<keyword evidence="1" id="KW-0472">Membrane</keyword>
<feature type="transmembrane region" description="Helical" evidence="1">
    <location>
        <begin position="78"/>
        <end position="99"/>
    </location>
</feature>
<accession>F8L438</accession>